<dbReference type="Proteomes" id="UP001221328">
    <property type="component" value="Unassembled WGS sequence"/>
</dbReference>
<reference evidence="2 3" key="1">
    <citation type="journal article" date="2015" name="Int. J. Syst. Evol. Microbiol.">
        <title>Streptomyces gilvifuscus sp. nov., an actinomycete that produces antibacterial compounds isolated from soil.</title>
        <authorList>
            <person name="Nguyen T.M."/>
            <person name="Kim J."/>
        </authorList>
    </citation>
    <scope>NUCLEOTIDE SEQUENCE [LARGE SCALE GENOMIC DNA]</scope>
    <source>
        <strain evidence="2 3">T113</strain>
    </source>
</reference>
<protein>
    <submittedName>
        <fullName evidence="2">Uncharacterized protein</fullName>
    </submittedName>
</protein>
<evidence type="ECO:0000256" key="1">
    <source>
        <dbReference type="SAM" id="Coils"/>
    </source>
</evidence>
<dbReference type="EMBL" id="JAQOSK010000011">
    <property type="protein sequence ID" value="MDC2958211.1"/>
    <property type="molecule type" value="Genomic_DNA"/>
</dbReference>
<proteinExistence type="predicted"/>
<evidence type="ECO:0000313" key="2">
    <source>
        <dbReference type="EMBL" id="MDC2958211.1"/>
    </source>
</evidence>
<comment type="caution">
    <text evidence="2">The sequence shown here is derived from an EMBL/GenBank/DDBJ whole genome shotgun (WGS) entry which is preliminary data.</text>
</comment>
<accession>A0ABT5G0N3</accession>
<name>A0ABT5G0N3_9ACTN</name>
<feature type="coiled-coil region" evidence="1">
    <location>
        <begin position="75"/>
        <end position="116"/>
    </location>
</feature>
<organism evidence="2 3">
    <name type="scientific">Streptomyces gilvifuscus</name>
    <dbReference type="NCBI Taxonomy" id="1550617"/>
    <lineage>
        <taxon>Bacteria</taxon>
        <taxon>Bacillati</taxon>
        <taxon>Actinomycetota</taxon>
        <taxon>Actinomycetes</taxon>
        <taxon>Kitasatosporales</taxon>
        <taxon>Streptomycetaceae</taxon>
        <taxon>Streptomyces</taxon>
    </lineage>
</organism>
<evidence type="ECO:0000313" key="3">
    <source>
        <dbReference type="Proteomes" id="UP001221328"/>
    </source>
</evidence>
<keyword evidence="3" id="KW-1185">Reference proteome</keyword>
<keyword evidence="1" id="KW-0175">Coiled coil</keyword>
<dbReference type="RefSeq" id="WP_272177105.1">
    <property type="nucleotide sequence ID" value="NZ_JAQOSK010000011.1"/>
</dbReference>
<sequence>MSPPSPPGVSATAEKALREAMERLFAGRPERTDGALTKQNLWREAGVSRATMNRATAVLAAWDAQVAQSPADERDRRHAEELARLRRQLKDNRQERQRLQDEVDAASTVITALLAENAALREQVARHSAVVVPLPRRLPEPDDVT</sequence>
<gene>
    <name evidence="2" type="ORF">PO587_27595</name>
</gene>